<comment type="caution">
    <text evidence="1">The sequence shown here is derived from an EMBL/GenBank/DDBJ whole genome shotgun (WGS) entry which is preliminary data.</text>
</comment>
<evidence type="ECO:0000313" key="1">
    <source>
        <dbReference type="EMBL" id="GIY90563.1"/>
    </source>
</evidence>
<keyword evidence="2" id="KW-1185">Reference proteome</keyword>
<reference evidence="1 2" key="1">
    <citation type="submission" date="2021-06" db="EMBL/GenBank/DDBJ databases">
        <title>Caerostris darwini draft genome.</title>
        <authorList>
            <person name="Kono N."/>
            <person name="Arakawa K."/>
        </authorList>
    </citation>
    <scope>NUCLEOTIDE SEQUENCE [LARGE SCALE GENOMIC DNA]</scope>
</reference>
<sequence>MSLQRASLLELELECSLLDALHTYQVRNDFCVVHFASTNYNHEIIASESRLFQGDTCFDTVACGDPFWDGAGSLFFSRFGSVLRSLSIAEGWTYQGGPVMALRILRIWFYWDGVLNFNAHEEAKDEITCIRFFLPCMELEWRKIRNSTRAVVLESCDSRGFTKGFSFRRGFEQEPFQDFARLCFKSEGFVFCAEREVGHFAWISMQSQYLLSRHPNDVSNGITLHYNFAFSMSKETSKTLSPSRLTMRLGATSNPGSGVRYIFKSERPNR</sequence>
<organism evidence="1 2">
    <name type="scientific">Caerostris darwini</name>
    <dbReference type="NCBI Taxonomy" id="1538125"/>
    <lineage>
        <taxon>Eukaryota</taxon>
        <taxon>Metazoa</taxon>
        <taxon>Ecdysozoa</taxon>
        <taxon>Arthropoda</taxon>
        <taxon>Chelicerata</taxon>
        <taxon>Arachnida</taxon>
        <taxon>Araneae</taxon>
        <taxon>Araneomorphae</taxon>
        <taxon>Entelegynae</taxon>
        <taxon>Araneoidea</taxon>
        <taxon>Araneidae</taxon>
        <taxon>Caerostris</taxon>
    </lineage>
</organism>
<proteinExistence type="predicted"/>
<dbReference type="AlphaFoldDB" id="A0AAV4X7V4"/>
<evidence type="ECO:0000313" key="2">
    <source>
        <dbReference type="Proteomes" id="UP001054837"/>
    </source>
</evidence>
<gene>
    <name evidence="1" type="ORF">CDAR_562521</name>
</gene>
<protein>
    <submittedName>
        <fullName evidence="1">Uncharacterized protein</fullName>
    </submittedName>
</protein>
<name>A0AAV4X7V4_9ARAC</name>
<dbReference type="Proteomes" id="UP001054837">
    <property type="component" value="Unassembled WGS sequence"/>
</dbReference>
<dbReference type="EMBL" id="BPLQ01015714">
    <property type="protein sequence ID" value="GIY90563.1"/>
    <property type="molecule type" value="Genomic_DNA"/>
</dbReference>
<accession>A0AAV4X7V4</accession>